<feature type="compositionally biased region" description="Basic and acidic residues" evidence="2">
    <location>
        <begin position="1088"/>
        <end position="1115"/>
    </location>
</feature>
<dbReference type="InterPro" id="IPR031992">
    <property type="entry name" value="DUF4788"/>
</dbReference>
<evidence type="ECO:0000313" key="5">
    <source>
        <dbReference type="EMBL" id="CAD7089724.1"/>
    </source>
</evidence>
<feature type="compositionally biased region" description="Basic and acidic residues" evidence="2">
    <location>
        <begin position="88"/>
        <end position="102"/>
    </location>
</feature>
<keyword evidence="1" id="KW-0175">Coiled coil</keyword>
<feature type="compositionally biased region" description="Basic and acidic residues" evidence="2">
    <location>
        <begin position="1142"/>
        <end position="1167"/>
    </location>
</feature>
<sequence>MGEKEFVFNINVAKLELRNEWNTSENAIVKFEWGDDPEFAFEMGQDRISRLEFDEQYNIEFKRNVDEFIEKLETIQFRLTVFERKGRAGADDEGSKSDRAPLGDETANLGMADASGEERQIVGQTESTWPIKLIKALKANEFITTPFTEQYSLKQDEKQVGNITLSFLLHFKCEENPRKFDQSTPFVDQKGTLGIFKEIEPTLDPNDIFFVIGDSPCPVPMTSNLLGNCGGNDQCPARFEADHYRFMQGTLVEDCSGMGGCGSPDCCQMKDDMDICNEVLEELKPKPVPGACCLDPCEQIFGPIRGLRDGPTCTDLNLPCHAEFHTIECTLQRSKNQKRKKKSCSCIFKSKPKDKKDKKRTNDQIMKDIMKNDPYEQRKKEILYPHTCPTPQLLAPAEPVQPRSCPVCCEDISWVPLYGTCPKCGFAPKIITPLEERAYDENKTAQQILDQWKEETAKFRREQKISKFGACYCTPQNECLNCQLRKFSRKRHRTHKTKGQRSCEDKSDEVSCDEEGFEGDAEVERGEEEGEANRIIDDFLPKSGNKLGTKWNSKRPDYKIPSIKRIIKWCKKKSLSKTGEHFFDKGLPGSESSSISKSSEDITCGRGKTFLQSENERGSMSSETRQRKVSQEMGSKKQKKDAQNRMKRKVRYFSNDEYPGVVLGHKYCVGAAKKIPRHMGWLWSASIDGHRRGWRPGAVRRETHRIMKYFLEDRIHPIEVFEEKPQPPDMDENIPRRIKDFNLPTLRVTKKDGQFHITLQPVYDSTKSYDPTDKRSIPIEFVIEKDPMEIVKREIKSRLKRLGFKSCTCGRPIYQCECREESDRENLEDAFDSLCQEMCAPQLKDTLYFSETIKSESEIEMEFSPPAAINRQPIRMRPSTAYAETQCNAEDIKVGPVAKSVWKYNPKEFISRKGHPCGGISKLPQCWSPQATMDSSKKNGDEAPAGDKHKRPTKPNKPKSESALLRPSKDKSDGDEKKKSESKTTQNKPASSHKIQKPEKGKGGSTNKLPSAINVDPSKPKKPISGANVVKPGTSADKKDSTDDDDKKDDNQGKSDTKPQGPKPSTKPDSRPHKKPGLKPPVESNQSKPERPSQQKDSTRRSTTKSMEEKHKESPSIRPNINRPIPVRPPPIRPSQPAGNKKPSEGPEGEPKKPSIVPDRRPPENRPKGTAQPNKRFSLGTILNYKKPNMVTTINKKVACPDVSLTRVRFKPHECHKSAALACPSDVKVQKDNNSSCLRMISV</sequence>
<dbReference type="FunCoup" id="A0A7R8V153">
    <property type="interactions" value="22"/>
</dbReference>
<dbReference type="InParanoid" id="A0A7R8V153"/>
<dbReference type="AlphaFoldDB" id="A0A7R8V153"/>
<evidence type="ECO:0000256" key="2">
    <source>
        <dbReference type="SAM" id="MobiDB-lite"/>
    </source>
</evidence>
<feature type="region of interest" description="Disordered" evidence="2">
    <location>
        <begin position="581"/>
        <end position="647"/>
    </location>
</feature>
<evidence type="ECO:0000313" key="6">
    <source>
        <dbReference type="Proteomes" id="UP000594454"/>
    </source>
</evidence>
<feature type="region of interest" description="Disordered" evidence="2">
    <location>
        <begin position="928"/>
        <end position="1178"/>
    </location>
</feature>
<dbReference type="Pfam" id="PF16003">
    <property type="entry name" value="DUF4776"/>
    <property type="match status" value="2"/>
</dbReference>
<protein>
    <recommendedName>
        <fullName evidence="7">DUF4776 domain-containing protein</fullName>
    </recommendedName>
</protein>
<feature type="domain" description="DUF4776" evidence="3">
    <location>
        <begin position="401"/>
        <end position="507"/>
    </location>
</feature>
<feature type="domain" description="DUF4776" evidence="3">
    <location>
        <begin position="604"/>
        <end position="894"/>
    </location>
</feature>
<dbReference type="PANTHER" id="PTHR39079:SF1">
    <property type="entry name" value="GH11706P-RELATED"/>
    <property type="match status" value="1"/>
</dbReference>
<feature type="compositionally biased region" description="Basic and acidic residues" evidence="2">
    <location>
        <begin position="967"/>
        <end position="982"/>
    </location>
</feature>
<feature type="region of interest" description="Disordered" evidence="2">
    <location>
        <begin position="88"/>
        <end position="109"/>
    </location>
</feature>
<feature type="compositionally biased region" description="Basic and acidic residues" evidence="2">
    <location>
        <begin position="1048"/>
        <end position="1057"/>
    </location>
</feature>
<name>A0A7R8V153_HERIL</name>
<evidence type="ECO:0000259" key="3">
    <source>
        <dbReference type="Pfam" id="PF16003"/>
    </source>
</evidence>
<evidence type="ECO:0000259" key="4">
    <source>
        <dbReference type="Pfam" id="PF16032"/>
    </source>
</evidence>
<evidence type="ECO:0008006" key="7">
    <source>
        <dbReference type="Google" id="ProtNLM"/>
    </source>
</evidence>
<feature type="compositionally biased region" description="Basic and acidic residues" evidence="2">
    <location>
        <begin position="935"/>
        <end position="947"/>
    </location>
</feature>
<reference evidence="5 6" key="1">
    <citation type="submission" date="2020-11" db="EMBL/GenBank/DDBJ databases">
        <authorList>
            <person name="Wallbank WR R."/>
            <person name="Pardo Diaz C."/>
            <person name="Kozak K."/>
            <person name="Martin S."/>
            <person name="Jiggins C."/>
            <person name="Moest M."/>
            <person name="Warren A I."/>
            <person name="Generalovic N T."/>
            <person name="Byers J.R.P. K."/>
            <person name="Montejo-Kovacevich G."/>
            <person name="Yen C E."/>
        </authorList>
    </citation>
    <scope>NUCLEOTIDE SEQUENCE [LARGE SCALE GENOMIC DNA]</scope>
</reference>
<dbReference type="Proteomes" id="UP000594454">
    <property type="component" value="Chromosome 5"/>
</dbReference>
<dbReference type="OrthoDB" id="7883086at2759"/>
<dbReference type="EMBL" id="LR899013">
    <property type="protein sequence ID" value="CAD7089724.1"/>
    <property type="molecule type" value="Genomic_DNA"/>
</dbReference>
<gene>
    <name evidence="5" type="ORF">HERILL_LOCUS12257</name>
</gene>
<evidence type="ECO:0000256" key="1">
    <source>
        <dbReference type="SAM" id="Coils"/>
    </source>
</evidence>
<feature type="compositionally biased region" description="Polar residues" evidence="2">
    <location>
        <begin position="610"/>
        <end position="623"/>
    </location>
</feature>
<organism evidence="5 6">
    <name type="scientific">Hermetia illucens</name>
    <name type="common">Black soldier fly</name>
    <dbReference type="NCBI Taxonomy" id="343691"/>
    <lineage>
        <taxon>Eukaryota</taxon>
        <taxon>Metazoa</taxon>
        <taxon>Ecdysozoa</taxon>
        <taxon>Arthropoda</taxon>
        <taxon>Hexapoda</taxon>
        <taxon>Insecta</taxon>
        <taxon>Pterygota</taxon>
        <taxon>Neoptera</taxon>
        <taxon>Endopterygota</taxon>
        <taxon>Diptera</taxon>
        <taxon>Brachycera</taxon>
        <taxon>Stratiomyomorpha</taxon>
        <taxon>Stratiomyidae</taxon>
        <taxon>Hermetiinae</taxon>
        <taxon>Hermetia</taxon>
    </lineage>
</organism>
<feature type="coiled-coil region" evidence="1">
    <location>
        <begin position="435"/>
        <end position="462"/>
    </location>
</feature>
<proteinExistence type="predicted"/>
<feature type="compositionally biased region" description="Low complexity" evidence="2">
    <location>
        <begin position="1116"/>
        <end position="1125"/>
    </location>
</feature>
<feature type="compositionally biased region" description="Basic residues" evidence="2">
    <location>
        <begin position="948"/>
        <end position="957"/>
    </location>
</feature>
<dbReference type="PANTHER" id="PTHR39079">
    <property type="entry name" value="FI08034P-RELATED"/>
    <property type="match status" value="1"/>
</dbReference>
<dbReference type="Pfam" id="PF16032">
    <property type="entry name" value="DUF4788"/>
    <property type="match status" value="1"/>
</dbReference>
<feature type="domain" description="DUF4788" evidence="4">
    <location>
        <begin position="110"/>
        <end position="276"/>
    </location>
</feature>
<keyword evidence="6" id="KW-1185">Reference proteome</keyword>
<accession>A0A7R8V153</accession>
<dbReference type="InterPro" id="IPR031949">
    <property type="entry name" value="DUF4776"/>
</dbReference>